<sequence length="158" mass="17538">MGVVSFTQESACPVPPARMFKALMIDSHKLLPKLLPQSIKSVDMIQGDGGVGTIIKINFAEGSPFKYVKHRIDALDKENLECKYTLIEGDALMDKLESINYEAKFEPSADGGCVIKKTSKYNTIGDFEIKEEQIKEGKERAMGMYKVVEAYLLANPEA</sequence>
<comment type="caution">
    <text evidence="4">The sequence shown here is derived from an EMBL/GenBank/DDBJ whole genome shotgun (WGS) entry which is preliminary data.</text>
</comment>
<feature type="domain" description="Bet v I/Major latex protein" evidence="3">
    <location>
        <begin position="5"/>
        <end position="155"/>
    </location>
</feature>
<dbReference type="GO" id="GO:0006952">
    <property type="term" value="P:defense response"/>
    <property type="evidence" value="ECO:0007669"/>
    <property type="project" value="UniProtKB-KW"/>
</dbReference>
<dbReference type="SMART" id="SM01037">
    <property type="entry name" value="Bet_v_1"/>
    <property type="match status" value="1"/>
</dbReference>
<dbReference type="InterPro" id="IPR024949">
    <property type="entry name" value="Bet_v_I_allergen"/>
</dbReference>
<evidence type="ECO:0000313" key="4">
    <source>
        <dbReference type="EMBL" id="KAF8392637.1"/>
    </source>
</evidence>
<dbReference type="EMBL" id="JABCRI010000016">
    <property type="protein sequence ID" value="KAF8392637.1"/>
    <property type="molecule type" value="Genomic_DNA"/>
</dbReference>
<dbReference type="OMA" id="ICKYTMI"/>
<dbReference type="SUPFAM" id="SSF55961">
    <property type="entry name" value="Bet v1-like"/>
    <property type="match status" value="1"/>
</dbReference>
<keyword evidence="2" id="KW-0611">Plant defense</keyword>
<dbReference type="GO" id="GO:0005737">
    <property type="term" value="C:cytoplasm"/>
    <property type="evidence" value="ECO:0007669"/>
    <property type="project" value="TreeGrafter"/>
</dbReference>
<dbReference type="Pfam" id="PF00407">
    <property type="entry name" value="Bet_v_1"/>
    <property type="match status" value="1"/>
</dbReference>
<dbReference type="GO" id="GO:0004864">
    <property type="term" value="F:protein phosphatase inhibitor activity"/>
    <property type="evidence" value="ECO:0007669"/>
    <property type="project" value="InterPro"/>
</dbReference>
<proteinExistence type="inferred from homology"/>
<dbReference type="OrthoDB" id="1880172at2759"/>
<dbReference type="PANTHER" id="PTHR31213">
    <property type="entry name" value="OS08G0374000 PROTEIN-RELATED"/>
    <property type="match status" value="1"/>
</dbReference>
<accession>A0A834YQI0</accession>
<evidence type="ECO:0000259" key="3">
    <source>
        <dbReference type="SMART" id="SM01037"/>
    </source>
</evidence>
<evidence type="ECO:0000256" key="2">
    <source>
        <dbReference type="RuleBase" id="RU000409"/>
    </source>
</evidence>
<dbReference type="InterPro" id="IPR000916">
    <property type="entry name" value="Bet_v_I/MLP"/>
</dbReference>
<dbReference type="Gene3D" id="3.30.530.20">
    <property type="match status" value="1"/>
</dbReference>
<dbReference type="FunFam" id="3.30.530.20:FF:000007">
    <property type="entry name" value="Major pollen allergen Bet v 1-A"/>
    <property type="match status" value="1"/>
</dbReference>
<dbReference type="GO" id="GO:0010427">
    <property type="term" value="F:abscisic acid binding"/>
    <property type="evidence" value="ECO:0007669"/>
    <property type="project" value="InterPro"/>
</dbReference>
<dbReference type="InterPro" id="IPR023393">
    <property type="entry name" value="START-like_dom_sf"/>
</dbReference>
<organism evidence="4 5">
    <name type="scientific">Tetracentron sinense</name>
    <name type="common">Spur-leaf</name>
    <dbReference type="NCBI Taxonomy" id="13715"/>
    <lineage>
        <taxon>Eukaryota</taxon>
        <taxon>Viridiplantae</taxon>
        <taxon>Streptophyta</taxon>
        <taxon>Embryophyta</taxon>
        <taxon>Tracheophyta</taxon>
        <taxon>Spermatophyta</taxon>
        <taxon>Magnoliopsida</taxon>
        <taxon>Trochodendrales</taxon>
        <taxon>Trochodendraceae</taxon>
        <taxon>Tetracentron</taxon>
    </lineage>
</organism>
<gene>
    <name evidence="4" type="ORF">HHK36_022986</name>
</gene>
<dbReference type="PANTHER" id="PTHR31213:SF201">
    <property type="entry name" value="OS03G0300400 PROTEIN"/>
    <property type="match status" value="1"/>
</dbReference>
<dbReference type="PRINTS" id="PR00634">
    <property type="entry name" value="BETALLERGEN"/>
</dbReference>
<dbReference type="Proteomes" id="UP000655225">
    <property type="component" value="Unassembled WGS sequence"/>
</dbReference>
<name>A0A834YQI0_TETSI</name>
<dbReference type="CDD" id="cd07816">
    <property type="entry name" value="Bet_v1-like"/>
    <property type="match status" value="1"/>
</dbReference>
<dbReference type="PROSITE" id="PS00451">
    <property type="entry name" value="PATHOGENESIS_BETVI"/>
    <property type="match status" value="1"/>
</dbReference>
<dbReference type="AlphaFoldDB" id="A0A834YQI0"/>
<dbReference type="InterPro" id="IPR050279">
    <property type="entry name" value="Plant_def-hormone_signal"/>
</dbReference>
<dbReference type="GO" id="GO:0005634">
    <property type="term" value="C:nucleus"/>
    <property type="evidence" value="ECO:0007669"/>
    <property type="project" value="TreeGrafter"/>
</dbReference>
<protein>
    <recommendedName>
        <fullName evidence="3">Bet v I/Major latex protein domain-containing protein</fullName>
    </recommendedName>
</protein>
<evidence type="ECO:0000313" key="5">
    <source>
        <dbReference type="Proteomes" id="UP000655225"/>
    </source>
</evidence>
<dbReference type="GO" id="GO:0038023">
    <property type="term" value="F:signaling receptor activity"/>
    <property type="evidence" value="ECO:0007669"/>
    <property type="project" value="InterPro"/>
</dbReference>
<dbReference type="GO" id="GO:0009738">
    <property type="term" value="P:abscisic acid-activated signaling pathway"/>
    <property type="evidence" value="ECO:0007669"/>
    <property type="project" value="InterPro"/>
</dbReference>
<keyword evidence="2" id="KW-0568">Pathogenesis-related protein</keyword>
<reference evidence="4 5" key="1">
    <citation type="submission" date="2020-04" db="EMBL/GenBank/DDBJ databases">
        <title>Plant Genome Project.</title>
        <authorList>
            <person name="Zhang R.-G."/>
        </authorList>
    </citation>
    <scope>NUCLEOTIDE SEQUENCE [LARGE SCALE GENOMIC DNA]</scope>
    <source>
        <strain evidence="4">YNK0</strain>
        <tissue evidence="4">Leaf</tissue>
    </source>
</reference>
<keyword evidence="5" id="KW-1185">Reference proteome</keyword>
<comment type="similarity">
    <text evidence="1 2">Belongs to the BetVI family.</text>
</comment>
<evidence type="ECO:0000256" key="1">
    <source>
        <dbReference type="ARBA" id="ARBA00009744"/>
    </source>
</evidence>